<dbReference type="InterPro" id="IPR014036">
    <property type="entry name" value="DeoR-like_C"/>
</dbReference>
<dbReference type="InterPro" id="IPR050313">
    <property type="entry name" value="Carb_Metab_HTH_regulators"/>
</dbReference>
<evidence type="ECO:0000256" key="4">
    <source>
        <dbReference type="ARBA" id="ARBA00023125"/>
    </source>
</evidence>
<dbReference type="InterPro" id="IPR001034">
    <property type="entry name" value="DeoR_HTH"/>
</dbReference>
<dbReference type="InterPro" id="IPR018356">
    <property type="entry name" value="Tscrpt_reg_HTH_DeoR_CS"/>
</dbReference>
<evidence type="ECO:0000256" key="2">
    <source>
        <dbReference type="ARBA" id="ARBA00022491"/>
    </source>
</evidence>
<dbReference type="PROSITE" id="PS00894">
    <property type="entry name" value="HTH_DEOR_1"/>
    <property type="match status" value="1"/>
</dbReference>
<dbReference type="Proteomes" id="UP001596083">
    <property type="component" value="Unassembled WGS sequence"/>
</dbReference>
<proteinExistence type="predicted"/>
<dbReference type="SMART" id="SM00420">
    <property type="entry name" value="HTH_DEOR"/>
    <property type="match status" value="1"/>
</dbReference>
<evidence type="ECO:0000256" key="5">
    <source>
        <dbReference type="ARBA" id="ARBA00023163"/>
    </source>
</evidence>
<sequence>MAASRGTEAEVEQRRQLLLRRVMERGEARIDALADELGVSAMTVHRDLANLESRQLLRKRRGSAVALADLTMETATRFREHRQSAVKEALAAALVRHVRPGQTVLMDCGSTLFPLARRLARIERLTVVTNSLRVAGIVGKDAADGTTVTLLGGPFHADFESCAGTETLRQLARIRADVMFASVTSVSDGRLYHPVREWADLKEAMQDAAEQRVLPADHSKFGRTATHGYGDATGYDLVVTDEAAPEPEIRAIEALGVTVERVPFPGDRQRP</sequence>
<keyword evidence="2" id="KW-0678">Repressor</keyword>
<name>A0ABW0Z6R0_9ACTN</name>
<evidence type="ECO:0000256" key="1">
    <source>
        <dbReference type="ARBA" id="ARBA00021390"/>
    </source>
</evidence>
<evidence type="ECO:0000256" key="6">
    <source>
        <dbReference type="ARBA" id="ARBA00024937"/>
    </source>
</evidence>
<dbReference type="PROSITE" id="PS51000">
    <property type="entry name" value="HTH_DEOR_2"/>
    <property type="match status" value="1"/>
</dbReference>
<evidence type="ECO:0000313" key="8">
    <source>
        <dbReference type="EMBL" id="MFC5724506.1"/>
    </source>
</evidence>
<accession>A0ABW0Z6R0</accession>
<organism evidence="8 9">
    <name type="scientific">Streptomyces gamaensis</name>
    <dbReference type="NCBI Taxonomy" id="1763542"/>
    <lineage>
        <taxon>Bacteria</taxon>
        <taxon>Bacillati</taxon>
        <taxon>Actinomycetota</taxon>
        <taxon>Actinomycetes</taxon>
        <taxon>Kitasatosporales</taxon>
        <taxon>Streptomycetaceae</taxon>
        <taxon>Streptomyces</taxon>
    </lineage>
</organism>
<dbReference type="Gene3D" id="1.10.10.10">
    <property type="entry name" value="Winged helix-like DNA-binding domain superfamily/Winged helix DNA-binding domain"/>
    <property type="match status" value="1"/>
</dbReference>
<dbReference type="EMBL" id="JBHSPB010000029">
    <property type="protein sequence ID" value="MFC5724506.1"/>
    <property type="molecule type" value="Genomic_DNA"/>
</dbReference>
<dbReference type="Pfam" id="PF08220">
    <property type="entry name" value="HTH_DeoR"/>
    <property type="match status" value="1"/>
</dbReference>
<evidence type="ECO:0000313" key="9">
    <source>
        <dbReference type="Proteomes" id="UP001596083"/>
    </source>
</evidence>
<keyword evidence="4 8" id="KW-0238">DNA-binding</keyword>
<dbReference type="PANTHER" id="PTHR30363:SF4">
    <property type="entry name" value="GLYCEROL-3-PHOSPHATE REGULON REPRESSOR"/>
    <property type="match status" value="1"/>
</dbReference>
<comment type="caution">
    <text evidence="8">The sequence shown here is derived from an EMBL/GenBank/DDBJ whole genome shotgun (WGS) entry which is preliminary data.</text>
</comment>
<dbReference type="InterPro" id="IPR036390">
    <property type="entry name" value="WH_DNA-bd_sf"/>
</dbReference>
<dbReference type="Pfam" id="PF00455">
    <property type="entry name" value="DeoRC"/>
    <property type="match status" value="1"/>
</dbReference>
<dbReference type="RefSeq" id="WP_390320967.1">
    <property type="nucleotide sequence ID" value="NZ_JBHSPB010000029.1"/>
</dbReference>
<reference evidence="9" key="1">
    <citation type="journal article" date="2019" name="Int. J. Syst. Evol. Microbiol.">
        <title>The Global Catalogue of Microorganisms (GCM) 10K type strain sequencing project: providing services to taxonomists for standard genome sequencing and annotation.</title>
        <authorList>
            <consortium name="The Broad Institute Genomics Platform"/>
            <consortium name="The Broad Institute Genome Sequencing Center for Infectious Disease"/>
            <person name="Wu L."/>
            <person name="Ma J."/>
        </authorList>
    </citation>
    <scope>NUCLEOTIDE SEQUENCE [LARGE SCALE GENOMIC DNA]</scope>
    <source>
        <strain evidence="9">CGMCC 4.7304</strain>
    </source>
</reference>
<evidence type="ECO:0000256" key="3">
    <source>
        <dbReference type="ARBA" id="ARBA00023015"/>
    </source>
</evidence>
<evidence type="ECO:0000259" key="7">
    <source>
        <dbReference type="PROSITE" id="PS51000"/>
    </source>
</evidence>
<keyword evidence="3" id="KW-0805">Transcription regulation</keyword>
<keyword evidence="9" id="KW-1185">Reference proteome</keyword>
<keyword evidence="5" id="KW-0804">Transcription</keyword>
<dbReference type="SUPFAM" id="SSF46785">
    <property type="entry name" value="Winged helix' DNA-binding domain"/>
    <property type="match status" value="1"/>
</dbReference>
<dbReference type="InterPro" id="IPR036388">
    <property type="entry name" value="WH-like_DNA-bd_sf"/>
</dbReference>
<gene>
    <name evidence="8" type="ORF">ACFP1Z_30560</name>
</gene>
<protein>
    <recommendedName>
        <fullName evidence="1">Lactose phosphotransferase system repressor</fullName>
    </recommendedName>
</protein>
<dbReference type="GO" id="GO:0003677">
    <property type="term" value="F:DNA binding"/>
    <property type="evidence" value="ECO:0007669"/>
    <property type="project" value="UniProtKB-KW"/>
</dbReference>
<dbReference type="SUPFAM" id="SSF100950">
    <property type="entry name" value="NagB/RpiA/CoA transferase-like"/>
    <property type="match status" value="1"/>
</dbReference>
<dbReference type="PANTHER" id="PTHR30363">
    <property type="entry name" value="HTH-TYPE TRANSCRIPTIONAL REGULATOR SRLR-RELATED"/>
    <property type="match status" value="1"/>
</dbReference>
<comment type="function">
    <text evidence="6">Repressor of the lactose catabolism operon. Galactose-6-phosphate is the inducer.</text>
</comment>
<dbReference type="InterPro" id="IPR037171">
    <property type="entry name" value="NagB/RpiA_transferase-like"/>
</dbReference>
<dbReference type="SMART" id="SM01134">
    <property type="entry name" value="DeoRC"/>
    <property type="match status" value="1"/>
</dbReference>
<feature type="domain" description="HTH deoR-type" evidence="7">
    <location>
        <begin position="11"/>
        <end position="66"/>
    </location>
</feature>